<proteinExistence type="predicted"/>
<organism evidence="1 2">
    <name type="scientific">Hibiscus sabdariffa</name>
    <name type="common">roselle</name>
    <dbReference type="NCBI Taxonomy" id="183260"/>
    <lineage>
        <taxon>Eukaryota</taxon>
        <taxon>Viridiplantae</taxon>
        <taxon>Streptophyta</taxon>
        <taxon>Embryophyta</taxon>
        <taxon>Tracheophyta</taxon>
        <taxon>Spermatophyta</taxon>
        <taxon>Magnoliopsida</taxon>
        <taxon>eudicotyledons</taxon>
        <taxon>Gunneridae</taxon>
        <taxon>Pentapetalae</taxon>
        <taxon>rosids</taxon>
        <taxon>malvids</taxon>
        <taxon>Malvales</taxon>
        <taxon>Malvaceae</taxon>
        <taxon>Malvoideae</taxon>
        <taxon>Hibiscus</taxon>
    </lineage>
</organism>
<name>A0ABR2G2B1_9ROSI</name>
<dbReference type="EMBL" id="JBBPBM010000003">
    <property type="protein sequence ID" value="KAK8593197.1"/>
    <property type="molecule type" value="Genomic_DNA"/>
</dbReference>
<evidence type="ECO:0000313" key="1">
    <source>
        <dbReference type="EMBL" id="KAK8593197.1"/>
    </source>
</evidence>
<comment type="caution">
    <text evidence="1">The sequence shown here is derived from an EMBL/GenBank/DDBJ whole genome shotgun (WGS) entry which is preliminary data.</text>
</comment>
<evidence type="ECO:0000313" key="2">
    <source>
        <dbReference type="Proteomes" id="UP001472677"/>
    </source>
</evidence>
<accession>A0ABR2G2B1</accession>
<gene>
    <name evidence="1" type="ORF">V6N12_045281</name>
</gene>
<sequence>MKSMKIDAKWGNGTNVKTMTGQKGEWDGVLSPCWHANQLWGLDHSRRDRAASVELVDGTEWVVYDRHIKGRVRKIVELPGLNFGENRVASPSTAILGAVRAALAPIIGTTLGGSRKVKSVNSLVEALGSRAQQRVIAVTRTQRGRGRMTKVNFLVEMW</sequence>
<dbReference type="Proteomes" id="UP001472677">
    <property type="component" value="Unassembled WGS sequence"/>
</dbReference>
<keyword evidence="2" id="KW-1185">Reference proteome</keyword>
<reference evidence="1 2" key="1">
    <citation type="journal article" date="2024" name="G3 (Bethesda)">
        <title>Genome assembly of Hibiscus sabdariffa L. provides insights into metabolisms of medicinal natural products.</title>
        <authorList>
            <person name="Kim T."/>
        </authorList>
    </citation>
    <scope>NUCLEOTIDE SEQUENCE [LARGE SCALE GENOMIC DNA]</scope>
    <source>
        <strain evidence="1">TK-2024</strain>
        <tissue evidence="1">Old leaves</tissue>
    </source>
</reference>
<protein>
    <submittedName>
        <fullName evidence="1">Uncharacterized protein</fullName>
    </submittedName>
</protein>